<sequence>MTDKRKATLFPKHEKQLAQLGENIRLAAKRRKLTQTQISERTGLSKPTLRKIDRGDGSVSIGHYMLVLSVLGLSADMTKVAADDELGRKLQDIELLKGKAL</sequence>
<reference evidence="2 3" key="1">
    <citation type="submission" date="2023-08" db="EMBL/GenBank/DDBJ databases">
        <authorList>
            <person name="Joshi A."/>
            <person name="Thite S."/>
        </authorList>
    </citation>
    <scope>NUCLEOTIDE SEQUENCE [LARGE SCALE GENOMIC DNA]</scope>
    <source>
        <strain evidence="2 3">AC40</strain>
    </source>
</reference>
<protein>
    <submittedName>
        <fullName evidence="2">Helix-turn-helix transcriptional regulator</fullName>
    </submittedName>
</protein>
<keyword evidence="3" id="KW-1185">Reference proteome</keyword>
<feature type="domain" description="HTH cro/C1-type" evidence="1">
    <location>
        <begin position="24"/>
        <end position="78"/>
    </location>
</feature>
<dbReference type="SUPFAM" id="SSF47413">
    <property type="entry name" value="lambda repressor-like DNA-binding domains"/>
    <property type="match status" value="1"/>
</dbReference>
<dbReference type="InterPro" id="IPR001387">
    <property type="entry name" value="Cro/C1-type_HTH"/>
</dbReference>
<dbReference type="RefSeq" id="WP_305893119.1">
    <property type="nucleotide sequence ID" value="NZ_JAUZVZ010000007.1"/>
</dbReference>
<organism evidence="2 3">
    <name type="scientific">Alkalimonas collagenimarina</name>
    <dbReference type="NCBI Taxonomy" id="400390"/>
    <lineage>
        <taxon>Bacteria</taxon>
        <taxon>Pseudomonadati</taxon>
        <taxon>Pseudomonadota</taxon>
        <taxon>Gammaproteobacteria</taxon>
        <taxon>Alkalimonas</taxon>
    </lineage>
</organism>
<dbReference type="CDD" id="cd00093">
    <property type="entry name" value="HTH_XRE"/>
    <property type="match status" value="1"/>
</dbReference>
<dbReference type="Gene3D" id="1.10.260.40">
    <property type="entry name" value="lambda repressor-like DNA-binding domains"/>
    <property type="match status" value="1"/>
</dbReference>
<evidence type="ECO:0000313" key="3">
    <source>
        <dbReference type="Proteomes" id="UP001231616"/>
    </source>
</evidence>
<dbReference type="PROSITE" id="PS50943">
    <property type="entry name" value="HTH_CROC1"/>
    <property type="match status" value="1"/>
</dbReference>
<dbReference type="InterPro" id="IPR010982">
    <property type="entry name" value="Lambda_DNA-bd_dom_sf"/>
</dbReference>
<proteinExistence type="predicted"/>
<comment type="caution">
    <text evidence="2">The sequence shown here is derived from an EMBL/GenBank/DDBJ whole genome shotgun (WGS) entry which is preliminary data.</text>
</comment>
<dbReference type="Pfam" id="PF01381">
    <property type="entry name" value="HTH_3"/>
    <property type="match status" value="1"/>
</dbReference>
<gene>
    <name evidence="2" type="ORF">Q3O60_06630</name>
</gene>
<dbReference type="EMBL" id="JAUZVZ010000007">
    <property type="protein sequence ID" value="MDP4535855.1"/>
    <property type="molecule type" value="Genomic_DNA"/>
</dbReference>
<dbReference type="SMART" id="SM00530">
    <property type="entry name" value="HTH_XRE"/>
    <property type="match status" value="1"/>
</dbReference>
<name>A0ABT9GYT9_9GAMM</name>
<accession>A0ABT9GYT9</accession>
<evidence type="ECO:0000259" key="1">
    <source>
        <dbReference type="PROSITE" id="PS50943"/>
    </source>
</evidence>
<evidence type="ECO:0000313" key="2">
    <source>
        <dbReference type="EMBL" id="MDP4535855.1"/>
    </source>
</evidence>
<dbReference type="Proteomes" id="UP001231616">
    <property type="component" value="Unassembled WGS sequence"/>
</dbReference>